<dbReference type="GO" id="GO:0005886">
    <property type="term" value="C:plasma membrane"/>
    <property type="evidence" value="ECO:0007669"/>
    <property type="project" value="UniProtKB-SubCell"/>
</dbReference>
<keyword evidence="7 9" id="KW-0496">Mitochondrion</keyword>
<feature type="transmembrane region" description="Helical" evidence="8">
    <location>
        <begin position="113"/>
        <end position="135"/>
    </location>
</feature>
<dbReference type="RefSeq" id="YP_009746607.1">
    <property type="nucleotide sequence ID" value="NC_046780.1"/>
</dbReference>
<feature type="transmembrane region" description="Helical" evidence="8">
    <location>
        <begin position="187"/>
        <end position="208"/>
    </location>
</feature>
<evidence type="ECO:0000256" key="6">
    <source>
        <dbReference type="RuleBase" id="RU000471"/>
    </source>
</evidence>
<feature type="transmembrane region" description="Helical" evidence="8">
    <location>
        <begin position="147"/>
        <end position="167"/>
    </location>
</feature>
<dbReference type="InterPro" id="IPR018086">
    <property type="entry name" value="NADH_UbQ_OxRdtase_su1_CS"/>
</dbReference>
<geneLocation type="mitochondrion" evidence="9"/>
<evidence type="ECO:0000256" key="8">
    <source>
        <dbReference type="SAM" id="Phobius"/>
    </source>
</evidence>
<evidence type="ECO:0000256" key="7">
    <source>
        <dbReference type="RuleBase" id="RU000473"/>
    </source>
</evidence>
<comment type="catalytic activity">
    <reaction evidence="7">
        <text>a ubiquinone + NADH + 5 H(+)(in) = a ubiquinol + NAD(+) + 4 H(+)(out)</text>
        <dbReference type="Rhea" id="RHEA:29091"/>
        <dbReference type="Rhea" id="RHEA-COMP:9565"/>
        <dbReference type="Rhea" id="RHEA-COMP:9566"/>
        <dbReference type="ChEBI" id="CHEBI:15378"/>
        <dbReference type="ChEBI" id="CHEBI:16389"/>
        <dbReference type="ChEBI" id="CHEBI:17976"/>
        <dbReference type="ChEBI" id="CHEBI:57540"/>
        <dbReference type="ChEBI" id="CHEBI:57945"/>
        <dbReference type="EC" id="7.1.1.2"/>
    </reaction>
</comment>
<sequence>MFKTMPSFVQRKLGNTHSFNTMSFNTQWQYNIPFESYIYDHIWTQIIQILCTLVPLLLAVAFLTYAERKIMASMQRRIGPSVWGLFGVLQAFIDGLKLFVKEPSVPSTADQPLYIWAPMLTFIVSQIAWAAIPFGETNVISDLTYGAFYLLAVSSVGVYGILLAGWASNSKYAFLGCCRSVAQMISYELPMGMIILTVSICAGSLNIAHIVSSQYGVWFALALWPQLFIWFICTLAETNRSPFDLPEAEAELVAGYNVEYGAMGFALFFIAEYANMIFMSTQSALFFFGGDSSPITLLPNGCFWLWFKTFIFLFLFVWVRATLPRYRFDMLMRLGWKVFLPYTIAGFLTCAACLYAIY</sequence>
<keyword evidence="6" id="KW-0520">NAD</keyword>
<keyword evidence="4 8" id="KW-1133">Transmembrane helix</keyword>
<dbReference type="InterPro" id="IPR001694">
    <property type="entry name" value="NADH_UbQ_OxRdtase_su1/FPO"/>
</dbReference>
<dbReference type="PROSITE" id="PS00667">
    <property type="entry name" value="COMPLEX1_ND1_1"/>
    <property type="match status" value="1"/>
</dbReference>
<organism evidence="9">
    <name type="scientific">Jenufa minuta</name>
    <name type="common">Green alga</name>
    <dbReference type="NCBI Taxonomy" id="993092"/>
    <lineage>
        <taxon>Eukaryota</taxon>
        <taxon>Viridiplantae</taxon>
        <taxon>Chlorophyta</taxon>
        <taxon>core chlorophytes</taxon>
        <taxon>Chlorophyceae</taxon>
        <taxon>Jenufa</taxon>
    </lineage>
</organism>
<dbReference type="Pfam" id="PF00146">
    <property type="entry name" value="NADHdh"/>
    <property type="match status" value="1"/>
</dbReference>
<evidence type="ECO:0000256" key="4">
    <source>
        <dbReference type="ARBA" id="ARBA00022989"/>
    </source>
</evidence>
<dbReference type="GO" id="GO:0008137">
    <property type="term" value="F:NADH dehydrogenase (ubiquinone) activity"/>
    <property type="evidence" value="ECO:0007669"/>
    <property type="project" value="UniProtKB-EC"/>
</dbReference>
<keyword evidence="7" id="KW-0830">Ubiquinone</keyword>
<reference evidence="9" key="1">
    <citation type="submission" date="2020-01" db="EMBL/GenBank/DDBJ databases">
        <title>Complete mitogenomes of the chlorophycean green algae Jenufa minuta and Jenufa perforata.</title>
        <authorList>
            <person name="Turmel M."/>
            <person name="Otis C."/>
            <person name="Vincent A."/>
            <person name="Lemieux C."/>
        </authorList>
    </citation>
    <scope>NUCLEOTIDE SEQUENCE</scope>
</reference>
<dbReference type="AlphaFoldDB" id="A0A6G7ITQ2"/>
<protein>
    <recommendedName>
        <fullName evidence="7">NADH-ubiquinone oxidoreductase chain 1</fullName>
        <ecNumber evidence="7">7.1.1.2</ecNumber>
    </recommendedName>
</protein>
<name>A0A6G7ITQ2_JENMI</name>
<evidence type="ECO:0000313" key="9">
    <source>
        <dbReference type="EMBL" id="QII41633.1"/>
    </source>
</evidence>
<dbReference type="EMBL" id="MN933932">
    <property type="protein sequence ID" value="QII41633.1"/>
    <property type="molecule type" value="Genomic_DNA"/>
</dbReference>
<feature type="transmembrane region" description="Helical" evidence="8">
    <location>
        <begin position="265"/>
        <end position="289"/>
    </location>
</feature>
<dbReference type="PANTHER" id="PTHR11432:SF3">
    <property type="entry name" value="NADH-UBIQUINONE OXIDOREDUCTASE CHAIN 1"/>
    <property type="match status" value="1"/>
</dbReference>
<dbReference type="PANTHER" id="PTHR11432">
    <property type="entry name" value="NADH DEHYDROGENASE SUBUNIT 1"/>
    <property type="match status" value="1"/>
</dbReference>
<gene>
    <name evidence="9" type="primary">nad1</name>
</gene>
<evidence type="ECO:0000256" key="1">
    <source>
        <dbReference type="ARBA" id="ARBA00004141"/>
    </source>
</evidence>
<evidence type="ECO:0000256" key="5">
    <source>
        <dbReference type="ARBA" id="ARBA00023136"/>
    </source>
</evidence>
<feature type="transmembrane region" description="Helical" evidence="8">
    <location>
        <begin position="301"/>
        <end position="319"/>
    </location>
</feature>
<evidence type="ECO:0000256" key="2">
    <source>
        <dbReference type="ARBA" id="ARBA00010535"/>
    </source>
</evidence>
<feature type="transmembrane region" description="Helical" evidence="8">
    <location>
        <begin position="215"/>
        <end position="232"/>
    </location>
</feature>
<keyword evidence="5 8" id="KW-0472">Membrane</keyword>
<dbReference type="GeneID" id="54116284"/>
<dbReference type="GO" id="GO:0009060">
    <property type="term" value="P:aerobic respiration"/>
    <property type="evidence" value="ECO:0007669"/>
    <property type="project" value="TreeGrafter"/>
</dbReference>
<feature type="transmembrane region" description="Helical" evidence="8">
    <location>
        <begin position="339"/>
        <end position="357"/>
    </location>
</feature>
<comment type="subcellular location">
    <subcellularLocation>
        <location evidence="6">Cell membrane</location>
        <topology evidence="6">Multi-pass membrane protein</topology>
    </subcellularLocation>
    <subcellularLocation>
        <location evidence="1">Membrane</location>
        <topology evidence="1">Multi-pass membrane protein</topology>
    </subcellularLocation>
</comment>
<proteinExistence type="inferred from homology"/>
<dbReference type="EC" id="7.1.1.2" evidence="7"/>
<feature type="transmembrane region" description="Helical" evidence="8">
    <location>
        <begin position="42"/>
        <end position="65"/>
    </location>
</feature>
<accession>A0A6G7ITQ2</accession>
<comment type="similarity">
    <text evidence="2 6">Belongs to the complex I subunit 1 family.</text>
</comment>
<dbReference type="PROSITE" id="PS00668">
    <property type="entry name" value="COMPLEX1_ND1_2"/>
    <property type="match status" value="1"/>
</dbReference>
<evidence type="ECO:0000256" key="3">
    <source>
        <dbReference type="ARBA" id="ARBA00022692"/>
    </source>
</evidence>
<keyword evidence="3 6" id="KW-0812">Transmembrane</keyword>
<dbReference type="HAMAP" id="MF_01350">
    <property type="entry name" value="NDH1_NuoH"/>
    <property type="match status" value="1"/>
</dbReference>
<feature type="transmembrane region" description="Helical" evidence="8">
    <location>
        <begin position="77"/>
        <end position="93"/>
    </location>
</feature>
<dbReference type="GO" id="GO:0003954">
    <property type="term" value="F:NADH dehydrogenase activity"/>
    <property type="evidence" value="ECO:0007669"/>
    <property type="project" value="TreeGrafter"/>
</dbReference>